<evidence type="ECO:0000256" key="1">
    <source>
        <dbReference type="ARBA" id="ARBA00004141"/>
    </source>
</evidence>
<sequence length="97" mass="10760">MPRCYRQAGPSEPLCFFFFFFGTAQVLRVGGPGVLMLAYGLLSLMVYIIVTAITEVGTYLPVTGDMMSYYGSKYVSRGLGFAIGYLYWYAGSRQPAH</sequence>
<feature type="transmembrane region" description="Helical" evidence="5">
    <location>
        <begin position="38"/>
        <end position="62"/>
    </location>
</feature>
<dbReference type="InterPro" id="IPR004841">
    <property type="entry name" value="AA-permease/SLC12A_dom"/>
</dbReference>
<organism evidence="7 8">
    <name type="scientific">Colletotrichum sublineola</name>
    <name type="common">Sorghum anthracnose fungus</name>
    <dbReference type="NCBI Taxonomy" id="1173701"/>
    <lineage>
        <taxon>Eukaryota</taxon>
        <taxon>Fungi</taxon>
        <taxon>Dikarya</taxon>
        <taxon>Ascomycota</taxon>
        <taxon>Pezizomycotina</taxon>
        <taxon>Sordariomycetes</taxon>
        <taxon>Hypocreomycetidae</taxon>
        <taxon>Glomerellales</taxon>
        <taxon>Glomerellaceae</taxon>
        <taxon>Colletotrichum</taxon>
        <taxon>Colletotrichum graminicola species complex</taxon>
    </lineage>
</organism>
<dbReference type="AlphaFoldDB" id="A0A066XLD6"/>
<evidence type="ECO:0000313" key="7">
    <source>
        <dbReference type="EMBL" id="KDN69692.1"/>
    </source>
</evidence>
<feature type="domain" description="Amino acid permease/ SLC12A" evidence="6">
    <location>
        <begin position="19"/>
        <end position="90"/>
    </location>
</feature>
<keyword evidence="3 5" id="KW-1133">Transmembrane helix</keyword>
<evidence type="ECO:0000256" key="5">
    <source>
        <dbReference type="SAM" id="Phobius"/>
    </source>
</evidence>
<dbReference type="GO" id="GO:0015171">
    <property type="term" value="F:amino acid transmembrane transporter activity"/>
    <property type="evidence" value="ECO:0007669"/>
    <property type="project" value="TreeGrafter"/>
</dbReference>
<dbReference type="GO" id="GO:0016020">
    <property type="term" value="C:membrane"/>
    <property type="evidence" value="ECO:0007669"/>
    <property type="project" value="UniProtKB-SubCell"/>
</dbReference>
<dbReference type="PANTHER" id="PTHR43341">
    <property type="entry name" value="AMINO ACID PERMEASE"/>
    <property type="match status" value="1"/>
</dbReference>
<reference evidence="8" key="1">
    <citation type="journal article" date="2014" name="Genome Announc.">
        <title>Draft genome sequence of Colletotrichum sublineola, a destructive pathogen of cultivated sorghum.</title>
        <authorList>
            <person name="Baroncelli R."/>
            <person name="Sanz-Martin J.M."/>
            <person name="Rech G.E."/>
            <person name="Sukno S.A."/>
            <person name="Thon M.R."/>
        </authorList>
    </citation>
    <scope>NUCLEOTIDE SEQUENCE [LARGE SCALE GENOMIC DNA]</scope>
    <source>
        <strain evidence="8">TX430BB</strain>
    </source>
</reference>
<keyword evidence="4 5" id="KW-0472">Membrane</keyword>
<keyword evidence="2 5" id="KW-0812">Transmembrane</keyword>
<keyword evidence="8" id="KW-1185">Reference proteome</keyword>
<evidence type="ECO:0000259" key="6">
    <source>
        <dbReference type="Pfam" id="PF00324"/>
    </source>
</evidence>
<dbReference type="OrthoDB" id="3900342at2759"/>
<dbReference type="PANTHER" id="PTHR43341:SF38">
    <property type="entry name" value="PROLINE TRANSPORTER (EUROFUNG)"/>
    <property type="match status" value="1"/>
</dbReference>
<gene>
    <name evidence="7" type="ORF">CSUB01_00276</name>
</gene>
<dbReference type="InterPro" id="IPR050524">
    <property type="entry name" value="APC_YAT"/>
</dbReference>
<accession>A0A066XLD6</accession>
<dbReference type="Pfam" id="PF00324">
    <property type="entry name" value="AA_permease"/>
    <property type="match status" value="1"/>
</dbReference>
<proteinExistence type="predicted"/>
<evidence type="ECO:0000256" key="2">
    <source>
        <dbReference type="ARBA" id="ARBA00022692"/>
    </source>
</evidence>
<evidence type="ECO:0000256" key="3">
    <source>
        <dbReference type="ARBA" id="ARBA00022989"/>
    </source>
</evidence>
<comment type="caution">
    <text evidence="7">The sequence shown here is derived from an EMBL/GenBank/DDBJ whole genome shotgun (WGS) entry which is preliminary data.</text>
</comment>
<dbReference type="Proteomes" id="UP000027238">
    <property type="component" value="Unassembled WGS sequence"/>
</dbReference>
<dbReference type="STRING" id="1173701.A0A066XLD6"/>
<comment type="subcellular location">
    <subcellularLocation>
        <location evidence="1">Membrane</location>
        <topology evidence="1">Multi-pass membrane protein</topology>
    </subcellularLocation>
</comment>
<evidence type="ECO:0000313" key="8">
    <source>
        <dbReference type="Proteomes" id="UP000027238"/>
    </source>
</evidence>
<dbReference type="Gene3D" id="1.20.1740.10">
    <property type="entry name" value="Amino acid/polyamine transporter I"/>
    <property type="match status" value="1"/>
</dbReference>
<evidence type="ECO:0000256" key="4">
    <source>
        <dbReference type="ARBA" id="ARBA00023136"/>
    </source>
</evidence>
<name>A0A066XLD6_COLSU</name>
<protein>
    <recommendedName>
        <fullName evidence="6">Amino acid permease/ SLC12A domain-containing protein</fullName>
    </recommendedName>
</protein>
<dbReference type="HOGENOM" id="CLU_2346592_0_0_1"/>
<dbReference type="EMBL" id="JMSE01000487">
    <property type="protein sequence ID" value="KDN69692.1"/>
    <property type="molecule type" value="Genomic_DNA"/>
</dbReference>
<feature type="transmembrane region" description="Helical" evidence="5">
    <location>
        <begin position="74"/>
        <end position="90"/>
    </location>
</feature>